<dbReference type="Proteomes" id="UP000714275">
    <property type="component" value="Unassembled WGS sequence"/>
</dbReference>
<proteinExistence type="predicted"/>
<dbReference type="OrthoDB" id="3271139at2759"/>
<organism evidence="2 3">
    <name type="scientific">Suillus placidus</name>
    <dbReference type="NCBI Taxonomy" id="48579"/>
    <lineage>
        <taxon>Eukaryota</taxon>
        <taxon>Fungi</taxon>
        <taxon>Dikarya</taxon>
        <taxon>Basidiomycota</taxon>
        <taxon>Agaricomycotina</taxon>
        <taxon>Agaricomycetes</taxon>
        <taxon>Agaricomycetidae</taxon>
        <taxon>Boletales</taxon>
        <taxon>Suillineae</taxon>
        <taxon>Suillaceae</taxon>
        <taxon>Suillus</taxon>
    </lineage>
</organism>
<sequence length="558" mass="62517">MSFPLNKPDFVLAEVPPTSGPLTPAIDVGSDGVKWRQISGFIEVKPHVQEGPNATKSTSVRRIVSQGANYARLIMAARPFQLYVLCVFIYGHKFSLGWYDRRGVIISDDYDILDNLDILVNVILQLTTHMTTYQLGHDRSAHLLEGHSYYQYPSFLVSMGAAGDTRLWKTEGPPIWSSLSLLGRGTATWRAVSAENKPKKKEVVILKTLWRSQTRESESNVYGHIKSPLPGVAELSLGDDVCIPVAREAHARVTIGTLRSLILDDNANVPDDPVLHRLALKTVGRPLWDADTTNDFILGSLAALKGHQGLVEQGILHRDMSPGNIFVGSPGCEGFVADLELASVAQPETEAVVSLYPLSPSAGQLNTASGIFREEPVPSSSMAPGAEITGTALFMAEELLSMMLHPDKSKKKIRPVQIKREVHHDLESFILVLFYSVMKRGLERRLWHKNPDNEFQIQELYRTLFGGHTIRPIRQGRSYLFDESNPPVYLLDVLDAPTHNLLYGCWRLLKMQRSSNFPINERRAAVDRRMRWERGSEEPKLITYAQLYNIYDLALSRN</sequence>
<dbReference type="InterPro" id="IPR000719">
    <property type="entry name" value="Prot_kinase_dom"/>
</dbReference>
<evidence type="ECO:0000313" key="2">
    <source>
        <dbReference type="EMBL" id="KAG1779906.1"/>
    </source>
</evidence>
<dbReference type="SUPFAM" id="SSF56112">
    <property type="entry name" value="Protein kinase-like (PK-like)"/>
    <property type="match status" value="1"/>
</dbReference>
<dbReference type="EMBL" id="JABBWD010000010">
    <property type="protein sequence ID" value="KAG1779906.1"/>
    <property type="molecule type" value="Genomic_DNA"/>
</dbReference>
<dbReference type="PANTHER" id="PTHR38248:SF2">
    <property type="entry name" value="FUNK1 11"/>
    <property type="match status" value="1"/>
</dbReference>
<dbReference type="Gene3D" id="1.10.510.10">
    <property type="entry name" value="Transferase(Phosphotransferase) domain 1"/>
    <property type="match status" value="1"/>
</dbReference>
<evidence type="ECO:0000313" key="3">
    <source>
        <dbReference type="Proteomes" id="UP000714275"/>
    </source>
</evidence>
<evidence type="ECO:0000259" key="1">
    <source>
        <dbReference type="PROSITE" id="PS50011"/>
    </source>
</evidence>
<gene>
    <name evidence="2" type="ORF">EV702DRAFT_965331</name>
</gene>
<dbReference type="InterPro" id="IPR040976">
    <property type="entry name" value="Pkinase_fungal"/>
</dbReference>
<dbReference type="Pfam" id="PF17667">
    <property type="entry name" value="Pkinase_fungal"/>
    <property type="match status" value="1"/>
</dbReference>
<dbReference type="PANTHER" id="PTHR38248">
    <property type="entry name" value="FUNK1 6"/>
    <property type="match status" value="1"/>
</dbReference>
<keyword evidence="3" id="KW-1185">Reference proteome</keyword>
<dbReference type="InterPro" id="IPR011009">
    <property type="entry name" value="Kinase-like_dom_sf"/>
</dbReference>
<reference evidence="2" key="1">
    <citation type="journal article" date="2020" name="New Phytol.">
        <title>Comparative genomics reveals dynamic genome evolution in host specialist ectomycorrhizal fungi.</title>
        <authorList>
            <person name="Lofgren L.A."/>
            <person name="Nguyen N.H."/>
            <person name="Vilgalys R."/>
            <person name="Ruytinx J."/>
            <person name="Liao H.L."/>
            <person name="Branco S."/>
            <person name="Kuo A."/>
            <person name="LaButti K."/>
            <person name="Lipzen A."/>
            <person name="Andreopoulos W."/>
            <person name="Pangilinan J."/>
            <person name="Riley R."/>
            <person name="Hundley H."/>
            <person name="Na H."/>
            <person name="Barry K."/>
            <person name="Grigoriev I.V."/>
            <person name="Stajich J.E."/>
            <person name="Kennedy P.G."/>
        </authorList>
    </citation>
    <scope>NUCLEOTIDE SEQUENCE</scope>
    <source>
        <strain evidence="2">DOB743</strain>
    </source>
</reference>
<dbReference type="GO" id="GO:0005524">
    <property type="term" value="F:ATP binding"/>
    <property type="evidence" value="ECO:0007669"/>
    <property type="project" value="InterPro"/>
</dbReference>
<accession>A0A9P7A1U5</accession>
<dbReference type="AlphaFoldDB" id="A0A9P7A1U5"/>
<comment type="caution">
    <text evidence="2">The sequence shown here is derived from an EMBL/GenBank/DDBJ whole genome shotgun (WGS) entry which is preliminary data.</text>
</comment>
<name>A0A9P7A1U5_9AGAM</name>
<dbReference type="GO" id="GO:0004672">
    <property type="term" value="F:protein kinase activity"/>
    <property type="evidence" value="ECO:0007669"/>
    <property type="project" value="InterPro"/>
</dbReference>
<feature type="domain" description="Protein kinase" evidence="1">
    <location>
        <begin position="153"/>
        <end position="526"/>
    </location>
</feature>
<dbReference type="PROSITE" id="PS50011">
    <property type="entry name" value="PROTEIN_KINASE_DOM"/>
    <property type="match status" value="1"/>
</dbReference>
<protein>
    <recommendedName>
        <fullName evidence="1">Protein kinase domain-containing protein</fullName>
    </recommendedName>
</protein>